<accession>A0A1H5R3K6</accession>
<proteinExistence type="predicted"/>
<dbReference type="EMBL" id="FNUJ01000006">
    <property type="protein sequence ID" value="SEF32138.1"/>
    <property type="molecule type" value="Genomic_DNA"/>
</dbReference>
<dbReference type="AlphaFoldDB" id="A0A1H5R3K6"/>
<keyword evidence="1" id="KW-0732">Signal</keyword>
<dbReference type="RefSeq" id="WP_143051024.1">
    <property type="nucleotide sequence ID" value="NZ_FNUJ01000006.1"/>
</dbReference>
<feature type="chain" id="PRO_5011547737" evidence="1">
    <location>
        <begin position="29"/>
        <end position="158"/>
    </location>
</feature>
<keyword evidence="3" id="KW-1185">Reference proteome</keyword>
<organism evidence="2 3">
    <name type="scientific">Amycolatopsis pretoriensis</name>
    <dbReference type="NCBI Taxonomy" id="218821"/>
    <lineage>
        <taxon>Bacteria</taxon>
        <taxon>Bacillati</taxon>
        <taxon>Actinomycetota</taxon>
        <taxon>Actinomycetes</taxon>
        <taxon>Pseudonocardiales</taxon>
        <taxon>Pseudonocardiaceae</taxon>
        <taxon>Amycolatopsis</taxon>
    </lineage>
</organism>
<evidence type="ECO:0000313" key="3">
    <source>
        <dbReference type="Proteomes" id="UP000198878"/>
    </source>
</evidence>
<dbReference type="Proteomes" id="UP000198878">
    <property type="component" value="Unassembled WGS sequence"/>
</dbReference>
<dbReference type="STRING" id="218821.SAMN05421837_10693"/>
<protein>
    <submittedName>
        <fullName evidence="2">Uncharacterized protein</fullName>
    </submittedName>
</protein>
<evidence type="ECO:0000313" key="2">
    <source>
        <dbReference type="EMBL" id="SEF32138.1"/>
    </source>
</evidence>
<feature type="signal peptide" evidence="1">
    <location>
        <begin position="1"/>
        <end position="28"/>
    </location>
</feature>
<name>A0A1H5R3K6_9PSEU</name>
<gene>
    <name evidence="2" type="ORF">SAMN05421837_10693</name>
</gene>
<evidence type="ECO:0000256" key="1">
    <source>
        <dbReference type="SAM" id="SignalP"/>
    </source>
</evidence>
<reference evidence="3" key="1">
    <citation type="submission" date="2016-10" db="EMBL/GenBank/DDBJ databases">
        <authorList>
            <person name="Varghese N."/>
            <person name="Submissions S."/>
        </authorList>
    </citation>
    <scope>NUCLEOTIDE SEQUENCE [LARGE SCALE GENOMIC DNA]</scope>
    <source>
        <strain evidence="3">DSM 44654</strain>
    </source>
</reference>
<sequence length="158" mass="16429">MMRRIARLVLTLGALVGLLAATVGTAAAVPTRFSVAAVHAGGAGATAISATGTISWSSSLKTVTLSNVKVSMKGGECAYVVFYGYQGSSNVAGSDWYPVEPYRCPSSDAVYGLGTISLTANRPGGITHMIAEAHDVNHLIIGWTNCEYADSKCYSGQY</sequence>